<sequence>MDSKLVSILVNNLYTEWKIFAYGTGMNLHIIEYIDLGEGNDQTKMQKFLTELVDRNANNYIALVEKSLNDLEKIHVLNEIKTFFAIKQLKLHYIKTYGAFQPTNHKQEKSYQVSHKQENKERSNHNQTNNFFTNHFDLVQVNESECKNDDCNEWQDFINKRRVYKTVAFENIFKQEKPLLLISGVAGIGKTYFLKKCLLLWANGLIWENTDFVFYFSLKKMNDCQNISCINKLIYNFYGNILKMIRQEISSQWSITVILDGLDKFIHIKSLLYYKLGKSCNIPIVNTLNNIINSSEIKCVLAGRTQAIGTYWNSNKTKENIIEIMGLSNQGMQFYMENNLVTISLKNDLNEISSSSFEAKLLLSVPLYLKAVCSSLLNLMIQTVKTLSELQMLIFYYFLQRKCLSINVSLFELMQFNDLYILEISKVAYILLEKGKLTALSNELEAVLDNQGLEWIGFIKKSNLTQKYEFTHFILMRFCASVYLYLCGNPQTVFENKWLKTCLPIVCGIGYGRRLNVLNLISNLKEPVQGNILLQKILEYNDRKLFVQSFFESQTTFNDLKISMDVIKKWNEANPAVEYADIIAEKYFTKKIEEHDKELEYNSLKTLFEKISKKTTKSFEEASCLYDKQQFENAKEIFTEVESIQKEVLGEKHRDALKTKYWIAMCLYKEEQIDIAEKLFREAENIQKYVLGEKHQETLKTQFWIAMCLYDRHQLDDAEKLFREIENIQREDYGEKHEDAVKSKYWIAMCLYYKQQFHHAEKIFKEVEIMQNDIFGEKHANTLNTKYGIARCLYDQKNFDDAEQIFRKVENIQKEVLGEKHEDTLYTRYWIALCLYDKKEFELADKIFSEVENTRKEILKEEGTKVLNTTNADALNTELRKTNSQCSLM</sequence>
<dbReference type="Gene3D" id="3.40.50.300">
    <property type="entry name" value="P-loop containing nucleotide triphosphate hydrolases"/>
    <property type="match status" value="1"/>
</dbReference>
<feature type="compositionally biased region" description="Basic and acidic residues" evidence="1">
    <location>
        <begin position="105"/>
        <end position="124"/>
    </location>
</feature>
<accession>A0ABM4DJ77</accession>
<feature type="domain" description="NACHT" evidence="2">
    <location>
        <begin position="180"/>
        <end position="338"/>
    </location>
</feature>
<dbReference type="RefSeq" id="XP_065674559.1">
    <property type="nucleotide sequence ID" value="XM_065818487.1"/>
</dbReference>
<evidence type="ECO:0000256" key="1">
    <source>
        <dbReference type="SAM" id="MobiDB-lite"/>
    </source>
</evidence>
<dbReference type="InterPro" id="IPR007111">
    <property type="entry name" value="NACHT_NTPase"/>
</dbReference>
<dbReference type="PANTHER" id="PTHR46082:SF6">
    <property type="entry name" value="AAA+ ATPASE DOMAIN-CONTAINING PROTEIN-RELATED"/>
    <property type="match status" value="1"/>
</dbReference>
<dbReference type="Gene3D" id="1.25.40.10">
    <property type="entry name" value="Tetratricopeptide repeat domain"/>
    <property type="match status" value="2"/>
</dbReference>
<dbReference type="InterPro" id="IPR019734">
    <property type="entry name" value="TPR_rpt"/>
</dbReference>
<dbReference type="InterPro" id="IPR011990">
    <property type="entry name" value="TPR-like_helical_dom_sf"/>
</dbReference>
<reference evidence="4" key="1">
    <citation type="submission" date="2025-08" db="UniProtKB">
        <authorList>
            <consortium name="RefSeq"/>
        </authorList>
    </citation>
    <scope>IDENTIFICATION</scope>
</reference>
<dbReference type="InterPro" id="IPR053137">
    <property type="entry name" value="NLR-like"/>
</dbReference>
<feature type="region of interest" description="Disordered" evidence="1">
    <location>
        <begin position="105"/>
        <end position="126"/>
    </location>
</feature>
<evidence type="ECO:0000313" key="4">
    <source>
        <dbReference type="RefSeq" id="XP_065674559.1"/>
    </source>
</evidence>
<proteinExistence type="predicted"/>
<organism evidence="3 4">
    <name type="scientific">Hydra vulgaris</name>
    <name type="common">Hydra</name>
    <name type="synonym">Hydra attenuata</name>
    <dbReference type="NCBI Taxonomy" id="6087"/>
    <lineage>
        <taxon>Eukaryota</taxon>
        <taxon>Metazoa</taxon>
        <taxon>Cnidaria</taxon>
        <taxon>Hydrozoa</taxon>
        <taxon>Hydroidolina</taxon>
        <taxon>Anthoathecata</taxon>
        <taxon>Aplanulata</taxon>
        <taxon>Hydridae</taxon>
        <taxon>Hydra</taxon>
    </lineage>
</organism>
<keyword evidence="3" id="KW-1185">Reference proteome</keyword>
<dbReference type="GeneID" id="105847411"/>
<evidence type="ECO:0000313" key="3">
    <source>
        <dbReference type="Proteomes" id="UP001652625"/>
    </source>
</evidence>
<dbReference type="Pfam" id="PF13424">
    <property type="entry name" value="TPR_12"/>
    <property type="match status" value="2"/>
</dbReference>
<dbReference type="Pfam" id="PF05729">
    <property type="entry name" value="NACHT"/>
    <property type="match status" value="1"/>
</dbReference>
<name>A0ABM4DJ77_HYDVU</name>
<dbReference type="Proteomes" id="UP001652625">
    <property type="component" value="Chromosome 14"/>
</dbReference>
<dbReference type="PANTHER" id="PTHR46082">
    <property type="entry name" value="ATP/GTP-BINDING PROTEIN-RELATED"/>
    <property type="match status" value="1"/>
</dbReference>
<dbReference type="SUPFAM" id="SSF48452">
    <property type="entry name" value="TPR-like"/>
    <property type="match status" value="2"/>
</dbReference>
<evidence type="ECO:0000259" key="2">
    <source>
        <dbReference type="Pfam" id="PF05729"/>
    </source>
</evidence>
<dbReference type="SMART" id="SM00028">
    <property type="entry name" value="TPR"/>
    <property type="match status" value="5"/>
</dbReference>
<gene>
    <name evidence="4" type="primary">LOC105847411</name>
</gene>
<dbReference type="InterPro" id="IPR027417">
    <property type="entry name" value="P-loop_NTPase"/>
</dbReference>
<protein>
    <submittedName>
        <fullName evidence="4">Uncharacterized protein LOC105847411</fullName>
    </submittedName>
</protein>